<reference evidence="3" key="1">
    <citation type="journal article" date="2019" name="Int. J. Syst. Evol. Microbiol.">
        <title>The Global Catalogue of Microorganisms (GCM) 10K type strain sequencing project: providing services to taxonomists for standard genome sequencing and annotation.</title>
        <authorList>
            <consortium name="The Broad Institute Genomics Platform"/>
            <consortium name="The Broad Institute Genome Sequencing Center for Infectious Disease"/>
            <person name="Wu L."/>
            <person name="Ma J."/>
        </authorList>
    </citation>
    <scope>NUCLEOTIDE SEQUENCE [LARGE SCALE GENOMIC DNA]</scope>
    <source>
        <strain evidence="3">TISTR 1858</strain>
    </source>
</reference>
<protein>
    <submittedName>
        <fullName evidence="2">Uncharacterized protein</fullName>
    </submittedName>
</protein>
<dbReference type="EMBL" id="JBHUMX010000036">
    <property type="protein sequence ID" value="MFD2629592.1"/>
    <property type="molecule type" value="Genomic_DNA"/>
</dbReference>
<evidence type="ECO:0000313" key="2">
    <source>
        <dbReference type="EMBL" id="MFD2629592.1"/>
    </source>
</evidence>
<organism evidence="2 3">
    <name type="scientific">Oceanobacillus kapialis</name>
    <dbReference type="NCBI Taxonomy" id="481353"/>
    <lineage>
        <taxon>Bacteria</taxon>
        <taxon>Bacillati</taxon>
        <taxon>Bacillota</taxon>
        <taxon>Bacilli</taxon>
        <taxon>Bacillales</taxon>
        <taxon>Bacillaceae</taxon>
        <taxon>Oceanobacillus</taxon>
    </lineage>
</organism>
<name>A0ABW5Q1Q2_9BACI</name>
<comment type="caution">
    <text evidence="2">The sequence shown here is derived from an EMBL/GenBank/DDBJ whole genome shotgun (WGS) entry which is preliminary data.</text>
</comment>
<accession>A0ABW5Q1Q2</accession>
<evidence type="ECO:0000313" key="3">
    <source>
        <dbReference type="Proteomes" id="UP001597451"/>
    </source>
</evidence>
<keyword evidence="3" id="KW-1185">Reference proteome</keyword>
<dbReference type="Proteomes" id="UP001597451">
    <property type="component" value="Unassembled WGS sequence"/>
</dbReference>
<gene>
    <name evidence="2" type="ORF">ACFSUN_12460</name>
</gene>
<dbReference type="RefSeq" id="WP_379562383.1">
    <property type="nucleotide sequence ID" value="NZ_JBHUMX010000036.1"/>
</dbReference>
<keyword evidence="1" id="KW-1133">Transmembrane helix</keyword>
<keyword evidence="1" id="KW-0812">Transmembrane</keyword>
<keyword evidence="1" id="KW-0472">Membrane</keyword>
<sequence length="52" mass="6264">MVQAILDKLPGWFVFFNASLAFFIPFFIYWVNKSLHEKGDPEWKKTNDKKDR</sequence>
<feature type="transmembrane region" description="Helical" evidence="1">
    <location>
        <begin position="12"/>
        <end position="31"/>
    </location>
</feature>
<evidence type="ECO:0000256" key="1">
    <source>
        <dbReference type="SAM" id="Phobius"/>
    </source>
</evidence>
<proteinExistence type="predicted"/>